<feature type="region of interest" description="Disordered" evidence="1">
    <location>
        <begin position="157"/>
        <end position="202"/>
    </location>
</feature>
<name>A0A165MB60_EXIGL</name>
<dbReference type="AlphaFoldDB" id="A0A165MB60"/>
<dbReference type="PANTHER" id="PTHR14379">
    <property type="entry name" value="LIMKAIN B LKAP"/>
    <property type="match status" value="1"/>
</dbReference>
<reference evidence="3 4" key="1">
    <citation type="journal article" date="2016" name="Mol. Biol. Evol.">
        <title>Comparative Genomics of Early-Diverging Mushroom-Forming Fungi Provides Insights into the Origins of Lignocellulose Decay Capabilities.</title>
        <authorList>
            <person name="Nagy L.G."/>
            <person name="Riley R."/>
            <person name="Tritt A."/>
            <person name="Adam C."/>
            <person name="Daum C."/>
            <person name="Floudas D."/>
            <person name="Sun H."/>
            <person name="Yadav J.S."/>
            <person name="Pangilinan J."/>
            <person name="Larsson K.H."/>
            <person name="Matsuura K."/>
            <person name="Barry K."/>
            <person name="Labutti K."/>
            <person name="Kuo R."/>
            <person name="Ohm R.A."/>
            <person name="Bhattacharya S.S."/>
            <person name="Shirouzu T."/>
            <person name="Yoshinaga Y."/>
            <person name="Martin F.M."/>
            <person name="Grigoriev I.V."/>
            <person name="Hibbett D.S."/>
        </authorList>
    </citation>
    <scope>NUCLEOTIDE SEQUENCE [LARGE SCALE GENOMIC DNA]</scope>
    <source>
        <strain evidence="3 4">HHB12029</strain>
    </source>
</reference>
<dbReference type="STRING" id="1314781.A0A165MB60"/>
<evidence type="ECO:0000313" key="4">
    <source>
        <dbReference type="Proteomes" id="UP000077266"/>
    </source>
</evidence>
<dbReference type="Gene3D" id="3.40.50.1010">
    <property type="entry name" value="5'-nuclease"/>
    <property type="match status" value="1"/>
</dbReference>
<proteinExistence type="predicted"/>
<keyword evidence="4" id="KW-1185">Reference proteome</keyword>
<dbReference type="GO" id="GO:1905762">
    <property type="term" value="F:CCR4-NOT complex binding"/>
    <property type="evidence" value="ECO:0007669"/>
    <property type="project" value="TreeGrafter"/>
</dbReference>
<dbReference type="GO" id="GO:0010468">
    <property type="term" value="P:regulation of gene expression"/>
    <property type="evidence" value="ECO:0007669"/>
    <property type="project" value="InterPro"/>
</dbReference>
<accession>A0A165MB60</accession>
<organism evidence="3 4">
    <name type="scientific">Exidia glandulosa HHB12029</name>
    <dbReference type="NCBI Taxonomy" id="1314781"/>
    <lineage>
        <taxon>Eukaryota</taxon>
        <taxon>Fungi</taxon>
        <taxon>Dikarya</taxon>
        <taxon>Basidiomycota</taxon>
        <taxon>Agaricomycotina</taxon>
        <taxon>Agaricomycetes</taxon>
        <taxon>Auriculariales</taxon>
        <taxon>Exidiaceae</taxon>
        <taxon>Exidia</taxon>
    </lineage>
</organism>
<dbReference type="InParanoid" id="A0A165MB60"/>
<dbReference type="Proteomes" id="UP000077266">
    <property type="component" value="Unassembled WGS sequence"/>
</dbReference>
<dbReference type="InterPro" id="IPR021139">
    <property type="entry name" value="NYN"/>
</dbReference>
<protein>
    <recommendedName>
        <fullName evidence="2">NYN domain-containing protein</fullName>
    </recommendedName>
</protein>
<evidence type="ECO:0000313" key="3">
    <source>
        <dbReference type="EMBL" id="KZV99017.1"/>
    </source>
</evidence>
<dbReference type="GO" id="GO:0004540">
    <property type="term" value="F:RNA nuclease activity"/>
    <property type="evidence" value="ECO:0007669"/>
    <property type="project" value="InterPro"/>
</dbReference>
<evidence type="ECO:0000256" key="1">
    <source>
        <dbReference type="SAM" id="MobiDB-lite"/>
    </source>
</evidence>
<dbReference type="Pfam" id="PF01936">
    <property type="entry name" value="NYN"/>
    <property type="match status" value="1"/>
</dbReference>
<dbReference type="CDD" id="cd10910">
    <property type="entry name" value="PIN_limkain_b1_N_like"/>
    <property type="match status" value="1"/>
</dbReference>
<feature type="region of interest" description="Disordered" evidence="1">
    <location>
        <begin position="277"/>
        <end position="307"/>
    </location>
</feature>
<dbReference type="OrthoDB" id="549353at2759"/>
<feature type="domain" description="NYN" evidence="2">
    <location>
        <begin position="5"/>
        <end position="144"/>
    </location>
</feature>
<evidence type="ECO:0000259" key="2">
    <source>
        <dbReference type="Pfam" id="PF01936"/>
    </source>
</evidence>
<dbReference type="GO" id="GO:0005777">
    <property type="term" value="C:peroxisome"/>
    <property type="evidence" value="ECO:0007669"/>
    <property type="project" value="InterPro"/>
</dbReference>
<sequence>MTASKVSVYWDIENCAVPTMMSGLVTPYAGWTAAARYIERVALEYGVCVSFRAYVASDSNVTTKRPDLLAAGVSLIPTKSKMADHVLISDMITWAWDNPTGSTVVIVTGDNDFAYTMSLLRRRKIKVVLIAPMAVAHHTLKAQASVVVEWVTSPPQPSYARADSKRKTLAVPSHTTPPTSDPEPTTSENELSGSTPVPYVSPRPVNMFNSRLTSTFPTQYSPSAMHSECATLETEPSSSYSDSQATVRAAKEEGWITGTDLEDTSDLRSDLLHPQLGSPAVVDDVDPASIPLPHTPGPESDEQVQTVQCDDPTPVYSSPPRPTIPRLPPGLEQFVEPKLSQPPYSDHGVQRHNTYEFDREERPERAEPEDTWLQPVPAKQQRYDWNEGILSVHAPEFVPRSPPEWRTRYNPASPAFQPRNTIPTQFKPLADALERLAKTGVHKPLWSAIGGQLQHCKTEVFRQAGVTTMKDYLHAARDAGVCRLGEVNIAKGGEWVQLSARRNAFQRS</sequence>
<dbReference type="InterPro" id="IPR024768">
    <property type="entry name" value="Marf1"/>
</dbReference>
<gene>
    <name evidence="3" type="ORF">EXIGLDRAFT_831793</name>
</gene>
<dbReference type="PANTHER" id="PTHR14379:SF3">
    <property type="entry name" value="MEIOSIS REGULATOR AND MRNA STABILITY FACTOR 1"/>
    <property type="match status" value="1"/>
</dbReference>
<feature type="compositionally biased region" description="Low complexity" evidence="1">
    <location>
        <begin position="172"/>
        <end position="190"/>
    </location>
</feature>
<dbReference type="EMBL" id="KV425913">
    <property type="protein sequence ID" value="KZV99017.1"/>
    <property type="molecule type" value="Genomic_DNA"/>
</dbReference>